<reference evidence="1" key="2">
    <citation type="journal article" date="2022" name="New Phytol.">
        <title>Evolutionary transition to the ectomycorrhizal habit in the genomes of a hyperdiverse lineage of mushroom-forming fungi.</title>
        <authorList>
            <person name="Looney B."/>
            <person name="Miyauchi S."/>
            <person name="Morin E."/>
            <person name="Drula E."/>
            <person name="Courty P.E."/>
            <person name="Kohler A."/>
            <person name="Kuo A."/>
            <person name="LaButti K."/>
            <person name="Pangilinan J."/>
            <person name="Lipzen A."/>
            <person name="Riley R."/>
            <person name="Andreopoulos W."/>
            <person name="He G."/>
            <person name="Johnson J."/>
            <person name="Nolan M."/>
            <person name="Tritt A."/>
            <person name="Barry K.W."/>
            <person name="Grigoriev I.V."/>
            <person name="Nagy L.G."/>
            <person name="Hibbett D."/>
            <person name="Henrissat B."/>
            <person name="Matheny P.B."/>
            <person name="Labbe J."/>
            <person name="Martin F.M."/>
        </authorList>
    </citation>
    <scope>NUCLEOTIDE SEQUENCE</scope>
    <source>
        <strain evidence="1">EC-137</strain>
    </source>
</reference>
<evidence type="ECO:0000313" key="2">
    <source>
        <dbReference type="Proteomes" id="UP000814128"/>
    </source>
</evidence>
<sequence>MLASVVHGLRRPLAPRATRVPVLRKLYTSPVWRADERWQQLTNILADDNPPPVQVKSMSDAGIELADGQLIPGACIFIDGKIFLWDVPPTQWRGWSEERFEMFEIIVPRPEILLLGTGKAATLPPASLRQYLSRLGIQLDVMDSWSACTTYNLLAEEGRRVAAALLPFRPRPWKKQPTIEESTPCGKTS</sequence>
<reference evidence="1" key="1">
    <citation type="submission" date="2021-02" db="EMBL/GenBank/DDBJ databases">
        <authorList>
            <consortium name="DOE Joint Genome Institute"/>
            <person name="Ahrendt S."/>
            <person name="Looney B.P."/>
            <person name="Miyauchi S."/>
            <person name="Morin E."/>
            <person name="Drula E."/>
            <person name="Courty P.E."/>
            <person name="Chicoki N."/>
            <person name="Fauchery L."/>
            <person name="Kohler A."/>
            <person name="Kuo A."/>
            <person name="Labutti K."/>
            <person name="Pangilinan J."/>
            <person name="Lipzen A."/>
            <person name="Riley R."/>
            <person name="Andreopoulos W."/>
            <person name="He G."/>
            <person name="Johnson J."/>
            <person name="Barry K.W."/>
            <person name="Grigoriev I.V."/>
            <person name="Nagy L."/>
            <person name="Hibbett D."/>
            <person name="Henrissat B."/>
            <person name="Matheny P.B."/>
            <person name="Labbe J."/>
            <person name="Martin F."/>
        </authorList>
    </citation>
    <scope>NUCLEOTIDE SEQUENCE</scope>
    <source>
        <strain evidence="1">EC-137</strain>
    </source>
</reference>
<keyword evidence="2" id="KW-1185">Reference proteome</keyword>
<comment type="caution">
    <text evidence="1">The sequence shown here is derived from an EMBL/GenBank/DDBJ whole genome shotgun (WGS) entry which is preliminary data.</text>
</comment>
<dbReference type="EMBL" id="MU273468">
    <property type="protein sequence ID" value="KAI0036778.1"/>
    <property type="molecule type" value="Genomic_DNA"/>
</dbReference>
<protein>
    <submittedName>
        <fullName evidence="1">DUF498-domain-containing protein</fullName>
    </submittedName>
</protein>
<proteinExistence type="predicted"/>
<accession>A0ACB8QYA0</accession>
<organism evidence="1 2">
    <name type="scientific">Vararia minispora EC-137</name>
    <dbReference type="NCBI Taxonomy" id="1314806"/>
    <lineage>
        <taxon>Eukaryota</taxon>
        <taxon>Fungi</taxon>
        <taxon>Dikarya</taxon>
        <taxon>Basidiomycota</taxon>
        <taxon>Agaricomycotina</taxon>
        <taxon>Agaricomycetes</taxon>
        <taxon>Russulales</taxon>
        <taxon>Lachnocladiaceae</taxon>
        <taxon>Vararia</taxon>
    </lineage>
</organism>
<gene>
    <name evidence="1" type="ORF">K488DRAFT_40498</name>
</gene>
<dbReference type="Proteomes" id="UP000814128">
    <property type="component" value="Unassembled WGS sequence"/>
</dbReference>
<name>A0ACB8QYA0_9AGAM</name>
<evidence type="ECO:0000313" key="1">
    <source>
        <dbReference type="EMBL" id="KAI0036778.1"/>
    </source>
</evidence>